<dbReference type="EMBL" id="BARV01044430">
    <property type="protein sequence ID" value="GAI71507.1"/>
    <property type="molecule type" value="Genomic_DNA"/>
</dbReference>
<proteinExistence type="predicted"/>
<reference evidence="1" key="1">
    <citation type="journal article" date="2014" name="Front. Microbiol.">
        <title>High frequency of phylogenetically diverse reductive dehalogenase-homologous genes in deep subseafloor sedimentary metagenomes.</title>
        <authorList>
            <person name="Kawai M."/>
            <person name="Futagami T."/>
            <person name="Toyoda A."/>
            <person name="Takaki Y."/>
            <person name="Nishi S."/>
            <person name="Hori S."/>
            <person name="Arai W."/>
            <person name="Tsubouchi T."/>
            <person name="Morono Y."/>
            <person name="Uchiyama I."/>
            <person name="Ito T."/>
            <person name="Fujiyama A."/>
            <person name="Inagaki F."/>
            <person name="Takami H."/>
        </authorList>
    </citation>
    <scope>NUCLEOTIDE SEQUENCE</scope>
    <source>
        <strain evidence="1">Expedition CK06-06</strain>
    </source>
</reference>
<gene>
    <name evidence="1" type="ORF">S06H3_65760</name>
</gene>
<organism evidence="1">
    <name type="scientific">marine sediment metagenome</name>
    <dbReference type="NCBI Taxonomy" id="412755"/>
    <lineage>
        <taxon>unclassified sequences</taxon>
        <taxon>metagenomes</taxon>
        <taxon>ecological metagenomes</taxon>
    </lineage>
</organism>
<evidence type="ECO:0000313" key="1">
    <source>
        <dbReference type="EMBL" id="GAI71507.1"/>
    </source>
</evidence>
<dbReference type="AlphaFoldDB" id="X1QSJ3"/>
<feature type="non-terminal residue" evidence="1">
    <location>
        <position position="51"/>
    </location>
</feature>
<name>X1QSJ3_9ZZZZ</name>
<accession>X1QSJ3</accession>
<protein>
    <submittedName>
        <fullName evidence="1">Uncharacterized protein</fullName>
    </submittedName>
</protein>
<sequence length="51" mass="5637">MSKDSIKSMTAALSAGLWNDNNRFGRVNSNSYIVGATKQMKILMYVPTIVI</sequence>
<comment type="caution">
    <text evidence="1">The sequence shown here is derived from an EMBL/GenBank/DDBJ whole genome shotgun (WGS) entry which is preliminary data.</text>
</comment>